<keyword evidence="3" id="KW-1185">Reference proteome</keyword>
<feature type="transmembrane region" description="Helical" evidence="1">
    <location>
        <begin position="43"/>
        <end position="63"/>
    </location>
</feature>
<feature type="transmembrane region" description="Helical" evidence="1">
    <location>
        <begin position="117"/>
        <end position="143"/>
    </location>
</feature>
<gene>
    <name evidence="2" type="ORF">QO034_20310</name>
</gene>
<dbReference type="EMBL" id="JASNJE010000037">
    <property type="protein sequence ID" value="MDK3075426.1"/>
    <property type="molecule type" value="Genomic_DNA"/>
</dbReference>
<accession>A0ABT7FJY1</accession>
<evidence type="ECO:0000256" key="1">
    <source>
        <dbReference type="SAM" id="Phobius"/>
    </source>
</evidence>
<keyword evidence="1" id="KW-0812">Transmembrane</keyword>
<evidence type="ECO:0000313" key="3">
    <source>
        <dbReference type="Proteomes" id="UP001227126"/>
    </source>
</evidence>
<keyword evidence="1" id="KW-1133">Transmembrane helix</keyword>
<proteinExistence type="predicted"/>
<keyword evidence="1" id="KW-0472">Membrane</keyword>
<dbReference type="Proteomes" id="UP001227126">
    <property type="component" value="Unassembled WGS sequence"/>
</dbReference>
<reference evidence="2 3" key="1">
    <citation type="submission" date="2023-05" db="EMBL/GenBank/DDBJ databases">
        <title>Sedimentitalea sp. nov. JM2-8.</title>
        <authorList>
            <person name="Huang J."/>
        </authorList>
    </citation>
    <scope>NUCLEOTIDE SEQUENCE [LARGE SCALE GENOMIC DNA]</scope>
    <source>
        <strain evidence="2 3">JM2-8</strain>
    </source>
</reference>
<evidence type="ECO:0000313" key="2">
    <source>
        <dbReference type="EMBL" id="MDK3075426.1"/>
    </source>
</evidence>
<dbReference type="InterPro" id="IPR046575">
    <property type="entry name" value="DUF6635"/>
</dbReference>
<protein>
    <recommendedName>
        <fullName evidence="4">ABC transmembrane type-1 domain-containing protein</fullName>
    </recommendedName>
</protein>
<evidence type="ECO:0008006" key="4">
    <source>
        <dbReference type="Google" id="ProtNLM"/>
    </source>
</evidence>
<organism evidence="2 3">
    <name type="scientific">Sedimentitalea xiamensis</name>
    <dbReference type="NCBI Taxonomy" id="3050037"/>
    <lineage>
        <taxon>Bacteria</taxon>
        <taxon>Pseudomonadati</taxon>
        <taxon>Pseudomonadota</taxon>
        <taxon>Alphaproteobacteria</taxon>
        <taxon>Rhodobacterales</taxon>
        <taxon>Paracoccaceae</taxon>
        <taxon>Sedimentitalea</taxon>
    </lineage>
</organism>
<feature type="transmembrane region" description="Helical" evidence="1">
    <location>
        <begin position="187"/>
        <end position="215"/>
    </location>
</feature>
<dbReference type="RefSeq" id="WP_284487351.1">
    <property type="nucleotide sequence ID" value="NZ_JASNJE010000037.1"/>
</dbReference>
<dbReference type="Pfam" id="PF20340">
    <property type="entry name" value="DUF6635"/>
    <property type="match status" value="1"/>
</dbReference>
<comment type="caution">
    <text evidence="2">The sequence shown here is derived from an EMBL/GenBank/DDBJ whole genome shotgun (WGS) entry which is preliminary data.</text>
</comment>
<sequence length="268" mass="29729">MERGSDLALIDQFIWRHYRLPGSLRLHRHALGWDLLRAPVNVVLAPLLLLVRLVSMAAHLVRLRRLSKFTARLVPQFRSDVGAAIEADVMAEVISFRSSRVAPPVSENIRQHLRDYVAVRAAVSEIGSVLVVLTIGFTLFQAVTPGVISLTPMVTERAAHARDVADFPLGQWLGSAWYGAFPVGRPLWQYIAVGAGLAGMLSLVATFSGILADPLQARLGIHKRRLRRLLRRIDRAGEDRPQIEGEFVLARGADIVDLANMLVRVFRS</sequence>
<name>A0ABT7FJY1_9RHOB</name>